<dbReference type="AlphaFoldDB" id="A0A7J8I4P1"/>
<keyword evidence="3" id="KW-1185">Reference proteome</keyword>
<dbReference type="InterPro" id="IPR031464">
    <property type="entry name" value="DUF4680"/>
</dbReference>
<reference evidence="2 3" key="1">
    <citation type="journal article" date="2020" name="Nature">
        <title>Six reference-quality genomes reveal evolution of bat adaptations.</title>
        <authorList>
            <person name="Jebb D."/>
            <person name="Huang Z."/>
            <person name="Pippel M."/>
            <person name="Hughes G.M."/>
            <person name="Lavrichenko K."/>
            <person name="Devanna P."/>
            <person name="Winkler S."/>
            <person name="Jermiin L.S."/>
            <person name="Skirmuntt E.C."/>
            <person name="Katzourakis A."/>
            <person name="Burkitt-Gray L."/>
            <person name="Ray D.A."/>
            <person name="Sullivan K.A.M."/>
            <person name="Roscito J.G."/>
            <person name="Kirilenko B.M."/>
            <person name="Davalos L.M."/>
            <person name="Corthals A.P."/>
            <person name="Power M.L."/>
            <person name="Jones G."/>
            <person name="Ransome R.D."/>
            <person name="Dechmann D.K.N."/>
            <person name="Locatelli A.G."/>
            <person name="Puechmaille S.J."/>
            <person name="Fedrigo O."/>
            <person name="Jarvis E.D."/>
            <person name="Hiller M."/>
            <person name="Vernes S.C."/>
            <person name="Myers E.W."/>
            <person name="Teeling E.C."/>
        </authorList>
    </citation>
    <scope>NUCLEOTIDE SEQUENCE [LARGE SCALE GENOMIC DNA]</scope>
    <source>
        <strain evidence="2">MMolMol1</strain>
        <tissue evidence="2">Muscle</tissue>
    </source>
</reference>
<dbReference type="EMBL" id="JACASF010000004">
    <property type="protein sequence ID" value="KAF6479248.1"/>
    <property type="molecule type" value="Genomic_DNA"/>
</dbReference>
<organism evidence="2 3">
    <name type="scientific">Molossus molossus</name>
    <name type="common">Pallas' mastiff bat</name>
    <name type="synonym">Vespertilio molossus</name>
    <dbReference type="NCBI Taxonomy" id="27622"/>
    <lineage>
        <taxon>Eukaryota</taxon>
        <taxon>Metazoa</taxon>
        <taxon>Chordata</taxon>
        <taxon>Craniata</taxon>
        <taxon>Vertebrata</taxon>
        <taxon>Euteleostomi</taxon>
        <taxon>Mammalia</taxon>
        <taxon>Eutheria</taxon>
        <taxon>Laurasiatheria</taxon>
        <taxon>Chiroptera</taxon>
        <taxon>Yangochiroptera</taxon>
        <taxon>Molossidae</taxon>
        <taxon>Molossus</taxon>
    </lineage>
</organism>
<name>A0A7J8I4P1_MOLMO</name>
<feature type="compositionally biased region" description="Low complexity" evidence="1">
    <location>
        <begin position="74"/>
        <end position="99"/>
    </location>
</feature>
<sequence>MAAARGKQERDPARFVYVTRFGSHQCGGVLQLGGRRAEGRGSPGLQAGGGQEGPRGEAAGAPGGGELPPGSGPGIRAASSAARASSARSGGRSAARAGSTQKTLAKKFEFPIHFNEASKITKKKQKTQTTQDESSNHLLDIYREDYEEFKDRTLNGIIIIC</sequence>
<dbReference type="Pfam" id="PF15730">
    <property type="entry name" value="DUF4680"/>
    <property type="match status" value="1"/>
</dbReference>
<comment type="caution">
    <text evidence="2">The sequence shown here is derived from an EMBL/GenBank/DDBJ whole genome shotgun (WGS) entry which is preliminary data.</text>
</comment>
<dbReference type="PANTHER" id="PTHR38655">
    <property type="entry name" value="SIMILAR TO RIKEN CDNA 4930524B15"/>
    <property type="match status" value="1"/>
</dbReference>
<dbReference type="PANTHER" id="PTHR38655:SF1">
    <property type="entry name" value="SIMILAR TO RIKEN CDNA 4930524B15"/>
    <property type="match status" value="1"/>
</dbReference>
<accession>A0A7J8I4P1</accession>
<dbReference type="InParanoid" id="A0A7J8I4P1"/>
<proteinExistence type="predicted"/>
<feature type="region of interest" description="Disordered" evidence="1">
    <location>
        <begin position="28"/>
        <end position="104"/>
    </location>
</feature>
<evidence type="ECO:0000313" key="2">
    <source>
        <dbReference type="EMBL" id="KAF6479248.1"/>
    </source>
</evidence>
<protein>
    <submittedName>
        <fullName evidence="2">Uncharacterized protein</fullName>
    </submittedName>
</protein>
<dbReference type="Proteomes" id="UP000550707">
    <property type="component" value="Unassembled WGS sequence"/>
</dbReference>
<evidence type="ECO:0000313" key="3">
    <source>
        <dbReference type="Proteomes" id="UP000550707"/>
    </source>
</evidence>
<gene>
    <name evidence="2" type="ORF">HJG59_001903</name>
</gene>
<evidence type="ECO:0000256" key="1">
    <source>
        <dbReference type="SAM" id="MobiDB-lite"/>
    </source>
</evidence>